<dbReference type="EMBL" id="LSYS01001520">
    <property type="protein sequence ID" value="OPJ88770.1"/>
    <property type="molecule type" value="Genomic_DNA"/>
</dbReference>
<dbReference type="AlphaFoldDB" id="A0A1V4KWE7"/>
<evidence type="ECO:0000313" key="3">
    <source>
        <dbReference type="Proteomes" id="UP000190648"/>
    </source>
</evidence>
<evidence type="ECO:0000256" key="1">
    <source>
        <dbReference type="SAM" id="MobiDB-lite"/>
    </source>
</evidence>
<keyword evidence="3" id="KW-1185">Reference proteome</keyword>
<gene>
    <name evidence="2" type="ORF">AV530_003236</name>
</gene>
<protein>
    <submittedName>
        <fullName evidence="2">Uncharacterized protein</fullName>
    </submittedName>
</protein>
<dbReference type="Proteomes" id="UP000190648">
    <property type="component" value="Unassembled WGS sequence"/>
</dbReference>
<proteinExistence type="predicted"/>
<name>A0A1V4KWE7_PATFA</name>
<comment type="caution">
    <text evidence="2">The sequence shown here is derived from an EMBL/GenBank/DDBJ whole genome shotgun (WGS) entry which is preliminary data.</text>
</comment>
<accession>A0A1V4KWE7</accession>
<evidence type="ECO:0000313" key="2">
    <source>
        <dbReference type="EMBL" id="OPJ88770.1"/>
    </source>
</evidence>
<reference evidence="2 3" key="1">
    <citation type="submission" date="2016-02" db="EMBL/GenBank/DDBJ databases">
        <title>Band-tailed pigeon sequencing and assembly.</title>
        <authorList>
            <person name="Soares A.E."/>
            <person name="Novak B.J."/>
            <person name="Rice E.S."/>
            <person name="O'Connell B."/>
            <person name="Chang D."/>
            <person name="Weber S."/>
            <person name="Shapiro B."/>
        </authorList>
    </citation>
    <scope>NUCLEOTIDE SEQUENCE [LARGE SCALE GENOMIC DNA]</scope>
    <source>
        <strain evidence="2">BTP2013</strain>
        <tissue evidence="2">Blood</tissue>
    </source>
</reference>
<sequence>MDFLPSASFFSCPVGLSSRQRRGVPSVFCLQKEVNTHVLALPSTRATGSVAAPLSGGDRGRRPKGHHTEDALVGQNLGNWHLCGGG</sequence>
<feature type="region of interest" description="Disordered" evidence="1">
    <location>
        <begin position="48"/>
        <end position="69"/>
    </location>
</feature>
<organism evidence="2 3">
    <name type="scientific">Patagioenas fasciata monilis</name>
    <dbReference type="NCBI Taxonomy" id="372326"/>
    <lineage>
        <taxon>Eukaryota</taxon>
        <taxon>Metazoa</taxon>
        <taxon>Chordata</taxon>
        <taxon>Craniata</taxon>
        <taxon>Vertebrata</taxon>
        <taxon>Euteleostomi</taxon>
        <taxon>Archelosauria</taxon>
        <taxon>Archosauria</taxon>
        <taxon>Dinosauria</taxon>
        <taxon>Saurischia</taxon>
        <taxon>Theropoda</taxon>
        <taxon>Coelurosauria</taxon>
        <taxon>Aves</taxon>
        <taxon>Neognathae</taxon>
        <taxon>Neoaves</taxon>
        <taxon>Columbimorphae</taxon>
        <taxon>Columbiformes</taxon>
        <taxon>Columbidae</taxon>
        <taxon>Patagioenas</taxon>
    </lineage>
</organism>